<feature type="signal peptide" evidence="1">
    <location>
        <begin position="1"/>
        <end position="22"/>
    </location>
</feature>
<proteinExistence type="predicted"/>
<accession>A0ABY2Q929</accession>
<dbReference type="RefSeq" id="WP_136356649.1">
    <property type="nucleotide sequence ID" value="NZ_SSNY01000005.1"/>
</dbReference>
<gene>
    <name evidence="2" type="ORF">E6C48_09910</name>
</gene>
<keyword evidence="1" id="KW-0732">Signal</keyword>
<reference evidence="2 3" key="1">
    <citation type="submission" date="2019-04" db="EMBL/GenBank/DDBJ databases">
        <title>Mesorhizobium composti sp. nov., isolated from compost.</title>
        <authorList>
            <person name="Lin S.-Y."/>
            <person name="Hameed A."/>
            <person name="Hsieh Y.-T."/>
            <person name="Young C.-C."/>
        </authorList>
    </citation>
    <scope>NUCLEOTIDE SEQUENCE [LARGE SCALE GENOMIC DNA]</scope>
    <source>
        <strain evidence="2 3">CC-YTH430</strain>
    </source>
</reference>
<dbReference type="EMBL" id="SSNY01000005">
    <property type="protein sequence ID" value="THF57325.1"/>
    <property type="molecule type" value="Genomic_DNA"/>
</dbReference>
<dbReference type="Proteomes" id="UP000306441">
    <property type="component" value="Unassembled WGS sequence"/>
</dbReference>
<evidence type="ECO:0000313" key="2">
    <source>
        <dbReference type="EMBL" id="THF57325.1"/>
    </source>
</evidence>
<organism evidence="2 3">
    <name type="scientific">Ollibium composti</name>
    <dbReference type="NCBI Taxonomy" id="2675109"/>
    <lineage>
        <taxon>Bacteria</taxon>
        <taxon>Pseudomonadati</taxon>
        <taxon>Pseudomonadota</taxon>
        <taxon>Alphaproteobacteria</taxon>
        <taxon>Hyphomicrobiales</taxon>
        <taxon>Phyllobacteriaceae</taxon>
        <taxon>Ollibium</taxon>
    </lineage>
</organism>
<name>A0ABY2Q929_9HYPH</name>
<evidence type="ECO:0000313" key="3">
    <source>
        <dbReference type="Proteomes" id="UP000306441"/>
    </source>
</evidence>
<comment type="caution">
    <text evidence="2">The sequence shown here is derived from an EMBL/GenBank/DDBJ whole genome shotgun (WGS) entry which is preliminary data.</text>
</comment>
<protein>
    <submittedName>
        <fullName evidence="2">Uncharacterized protein</fullName>
    </submittedName>
</protein>
<feature type="chain" id="PRO_5045542401" evidence="1">
    <location>
        <begin position="23"/>
        <end position="137"/>
    </location>
</feature>
<keyword evidence="3" id="KW-1185">Reference proteome</keyword>
<sequence length="137" mass="14304">MRSFTPKTIFIASLLATLPLGAAYASSGGGDYPNPAAMQGSRLSAVLNQAGGVRDAITDAHRGRGIGASEARMLESRTGGVIRTAERVAAENHGRMPATSYRQVLRRLDNIDQRLLMDTGSGFAIGDGGDTGHYPSG</sequence>
<evidence type="ECO:0000256" key="1">
    <source>
        <dbReference type="SAM" id="SignalP"/>
    </source>
</evidence>